<feature type="compositionally biased region" description="Low complexity" evidence="7">
    <location>
        <begin position="94"/>
        <end position="104"/>
    </location>
</feature>
<dbReference type="GO" id="GO:0005829">
    <property type="term" value="C:cytosol"/>
    <property type="evidence" value="ECO:0007669"/>
    <property type="project" value="TreeGrafter"/>
</dbReference>
<dbReference type="Gene3D" id="3.40.50.300">
    <property type="entry name" value="P-loop containing nucleotide triphosphate hydrolases"/>
    <property type="match status" value="1"/>
</dbReference>
<evidence type="ECO:0000256" key="2">
    <source>
        <dbReference type="ARBA" id="ARBA00010393"/>
    </source>
</evidence>
<keyword evidence="5" id="KW-0067">ATP-binding</keyword>
<dbReference type="PANTHER" id="PTHR30473:SF1">
    <property type="entry name" value="PHOH-LIKE PROTEIN"/>
    <property type="match status" value="1"/>
</dbReference>
<dbReference type="InterPro" id="IPR027417">
    <property type="entry name" value="P-loop_NTPase"/>
</dbReference>
<sequence length="360" mass="39355">MTSVHSITIPLRSNDEAILVLGAYDRNAKLLRQTYDLELYARSGNLRLEGPRASVTRAASRIEHLLGKHRKGRELDARTIEEILLADGDDAAPTATGSAVATSGSSGGSTRDEGRRSEGARRGHDGWRRSSAPEHVDLSSLRVRAVEARTQNQRAYLEAIERNSLTFGMGSAGSGKTFLAAAAGVRALRNGSVRRLIVTRPVVEAGERLGFLPGDLQAKLDPYVRPVYDALFDLVSMDEVHRLEEAGVIEIAPLAYMRGRTLSHALVILDEAQNTTTEQMKMFLTRLGEGSRMVVTGDPTQSDLGLRQRNGLEDAAKKLRGFADVAIVEFGPRDIVRHPLVEKIVQAYEAPVRESEEPGR</sequence>
<keyword evidence="3" id="KW-0963">Cytoplasm</keyword>
<evidence type="ECO:0000256" key="1">
    <source>
        <dbReference type="ARBA" id="ARBA00004496"/>
    </source>
</evidence>
<dbReference type="SUPFAM" id="SSF52540">
    <property type="entry name" value="P-loop containing nucleoside triphosphate hydrolases"/>
    <property type="match status" value="1"/>
</dbReference>
<reference evidence="9 10" key="1">
    <citation type="submission" date="2019-02" db="EMBL/GenBank/DDBJ databases">
        <title>Deep-cultivation of Planctomycetes and their phenomic and genomic characterization uncovers novel biology.</title>
        <authorList>
            <person name="Wiegand S."/>
            <person name="Jogler M."/>
            <person name="Boedeker C."/>
            <person name="Pinto D."/>
            <person name="Vollmers J."/>
            <person name="Rivas-Marin E."/>
            <person name="Kohn T."/>
            <person name="Peeters S.H."/>
            <person name="Heuer A."/>
            <person name="Rast P."/>
            <person name="Oberbeckmann S."/>
            <person name="Bunk B."/>
            <person name="Jeske O."/>
            <person name="Meyerdierks A."/>
            <person name="Storesund J.E."/>
            <person name="Kallscheuer N."/>
            <person name="Luecker S."/>
            <person name="Lage O.M."/>
            <person name="Pohl T."/>
            <person name="Merkel B.J."/>
            <person name="Hornburger P."/>
            <person name="Mueller R.-W."/>
            <person name="Bruemmer F."/>
            <person name="Labrenz M."/>
            <person name="Spormann A.M."/>
            <person name="Op den Camp H."/>
            <person name="Overmann J."/>
            <person name="Amann R."/>
            <person name="Jetten M.S.M."/>
            <person name="Mascher T."/>
            <person name="Medema M.H."/>
            <person name="Devos D.P."/>
            <person name="Kaster A.-K."/>
            <person name="Ovreas L."/>
            <person name="Rohde M."/>
            <person name="Galperin M.Y."/>
            <person name="Jogler C."/>
        </authorList>
    </citation>
    <scope>NUCLEOTIDE SEQUENCE [LARGE SCALE GENOMIC DNA]</scope>
    <source>
        <strain evidence="9 10">Pla163</strain>
    </source>
</reference>
<dbReference type="Proteomes" id="UP000319342">
    <property type="component" value="Chromosome"/>
</dbReference>
<proteinExistence type="inferred from homology"/>
<evidence type="ECO:0000256" key="7">
    <source>
        <dbReference type="SAM" id="MobiDB-lite"/>
    </source>
</evidence>
<evidence type="ECO:0000313" key="9">
    <source>
        <dbReference type="EMBL" id="QDU85915.1"/>
    </source>
</evidence>
<feature type="domain" description="PhoH-like protein" evidence="8">
    <location>
        <begin position="146"/>
        <end position="349"/>
    </location>
</feature>
<comment type="similarity">
    <text evidence="2">Belongs to the PhoH family.</text>
</comment>
<comment type="subcellular location">
    <subcellularLocation>
        <location evidence="1">Cytoplasm</location>
    </subcellularLocation>
</comment>
<dbReference type="FunFam" id="3.40.50.300:FF:000013">
    <property type="entry name" value="PhoH family ATPase"/>
    <property type="match status" value="1"/>
</dbReference>
<protein>
    <recommendedName>
        <fullName evidence="6">PhoH-like protein</fullName>
    </recommendedName>
</protein>
<dbReference type="PANTHER" id="PTHR30473">
    <property type="entry name" value="PROTEIN PHOH"/>
    <property type="match status" value="1"/>
</dbReference>
<keyword evidence="4" id="KW-0547">Nucleotide-binding</keyword>
<evidence type="ECO:0000313" key="10">
    <source>
        <dbReference type="Proteomes" id="UP000319342"/>
    </source>
</evidence>
<evidence type="ECO:0000256" key="4">
    <source>
        <dbReference type="ARBA" id="ARBA00022741"/>
    </source>
</evidence>
<accession>A0A518D389</accession>
<dbReference type="InterPro" id="IPR051451">
    <property type="entry name" value="PhoH2-like"/>
</dbReference>
<feature type="compositionally biased region" description="Basic and acidic residues" evidence="7">
    <location>
        <begin position="110"/>
        <end position="133"/>
    </location>
</feature>
<evidence type="ECO:0000256" key="6">
    <source>
        <dbReference type="ARBA" id="ARBA00039970"/>
    </source>
</evidence>
<evidence type="ECO:0000256" key="5">
    <source>
        <dbReference type="ARBA" id="ARBA00022840"/>
    </source>
</evidence>
<keyword evidence="10" id="KW-1185">Reference proteome</keyword>
<evidence type="ECO:0000256" key="3">
    <source>
        <dbReference type="ARBA" id="ARBA00022490"/>
    </source>
</evidence>
<name>A0A518D389_9BACT</name>
<feature type="region of interest" description="Disordered" evidence="7">
    <location>
        <begin position="94"/>
        <end position="133"/>
    </location>
</feature>
<gene>
    <name evidence="9" type="ORF">Pla163_30620</name>
</gene>
<dbReference type="GO" id="GO:0005524">
    <property type="term" value="F:ATP binding"/>
    <property type="evidence" value="ECO:0007669"/>
    <property type="project" value="UniProtKB-KW"/>
</dbReference>
<dbReference type="AlphaFoldDB" id="A0A518D389"/>
<dbReference type="Pfam" id="PF02562">
    <property type="entry name" value="PhoH"/>
    <property type="match status" value="1"/>
</dbReference>
<dbReference type="EMBL" id="CP036290">
    <property type="protein sequence ID" value="QDU85915.1"/>
    <property type="molecule type" value="Genomic_DNA"/>
</dbReference>
<organism evidence="9 10">
    <name type="scientific">Rohdeia mirabilis</name>
    <dbReference type="NCBI Taxonomy" id="2528008"/>
    <lineage>
        <taxon>Bacteria</taxon>
        <taxon>Pseudomonadati</taxon>
        <taxon>Planctomycetota</taxon>
        <taxon>Planctomycetia</taxon>
        <taxon>Planctomycetia incertae sedis</taxon>
        <taxon>Rohdeia</taxon>
    </lineage>
</organism>
<dbReference type="OrthoDB" id="9773137at2"/>
<dbReference type="RefSeq" id="WP_145190167.1">
    <property type="nucleotide sequence ID" value="NZ_CP036290.1"/>
</dbReference>
<dbReference type="InterPro" id="IPR003714">
    <property type="entry name" value="PhoH"/>
</dbReference>
<evidence type="ECO:0000259" key="8">
    <source>
        <dbReference type="Pfam" id="PF02562"/>
    </source>
</evidence>